<evidence type="ECO:0000313" key="4">
    <source>
        <dbReference type="EMBL" id="RXI37635.1"/>
    </source>
</evidence>
<evidence type="ECO:0000256" key="1">
    <source>
        <dbReference type="ARBA" id="ARBA00004418"/>
    </source>
</evidence>
<gene>
    <name evidence="4" type="ORF">CP963_12210</name>
</gene>
<dbReference type="RefSeq" id="WP_129014447.1">
    <property type="nucleotide sequence ID" value="NZ_CBCSEI010000021.1"/>
</dbReference>
<proteinExistence type="inferred from homology"/>
<dbReference type="GO" id="GO:0042597">
    <property type="term" value="C:periplasmic space"/>
    <property type="evidence" value="ECO:0007669"/>
    <property type="project" value="UniProtKB-SubCell"/>
</dbReference>
<dbReference type="PROSITE" id="PS51257">
    <property type="entry name" value="PROKAR_LIPOPROTEIN"/>
    <property type="match status" value="1"/>
</dbReference>
<sequence>MLRKSIFLVFAIFLFTSCSIQENKKLKIATTPWIGYTPLLYAQEKGWLEPLNIKLLNVVSLSESMYLFKGNSADVYMGTQYEYNFLAQKIESLIPIMLMNKSNGGDVVMGNFSIEEFQNINEEIDVYLEMDSINSIIFETFIEKYNLKEKKINYINKDQAYIAELKNRDKPTIIITYVPYNKILEKSGFKLLDSTKDNYDLLVIDGMITTKETLNQNKKTFIELKDLINKAIENLENDPKEYYETVKDYLLDTNYEEFSESLDDIIWINKNIPEKIIENLSNHNFPTRDLIK</sequence>
<evidence type="ECO:0000313" key="5">
    <source>
        <dbReference type="Proteomes" id="UP000290378"/>
    </source>
</evidence>
<evidence type="ECO:0000256" key="3">
    <source>
        <dbReference type="ARBA" id="ARBA00022729"/>
    </source>
</evidence>
<reference evidence="4 5" key="1">
    <citation type="submission" date="2017-09" db="EMBL/GenBank/DDBJ databases">
        <title>Genomics of the genus Arcobacter.</title>
        <authorList>
            <person name="Perez-Cataluna A."/>
            <person name="Figueras M.J."/>
            <person name="Salas-Masso N."/>
        </authorList>
    </citation>
    <scope>NUCLEOTIDE SEQUENCE [LARGE SCALE GENOMIC DNA]</scope>
    <source>
        <strain evidence="4 5">CECT 7834</strain>
    </source>
</reference>
<dbReference type="PANTHER" id="PTHR30024">
    <property type="entry name" value="ALIPHATIC SULFONATES-BINDING PROTEIN-RELATED"/>
    <property type="match status" value="1"/>
</dbReference>
<comment type="caution">
    <text evidence="4">The sequence shown here is derived from an EMBL/GenBank/DDBJ whole genome shotgun (WGS) entry which is preliminary data.</text>
</comment>
<name>A0A6M8NNB7_9BACT</name>
<dbReference type="AlphaFoldDB" id="A0A6M8NNB7"/>
<dbReference type="Proteomes" id="UP000290378">
    <property type="component" value="Unassembled WGS sequence"/>
</dbReference>
<organism evidence="4 5">
    <name type="scientific">Arcobacter cloacae</name>
    <dbReference type="NCBI Taxonomy" id="1054034"/>
    <lineage>
        <taxon>Bacteria</taxon>
        <taxon>Pseudomonadati</taxon>
        <taxon>Campylobacterota</taxon>
        <taxon>Epsilonproteobacteria</taxon>
        <taxon>Campylobacterales</taxon>
        <taxon>Arcobacteraceae</taxon>
        <taxon>Arcobacter</taxon>
    </lineage>
</organism>
<comment type="similarity">
    <text evidence="2">Belongs to the bacterial solute-binding protein SsuA/TauA family.</text>
</comment>
<accession>A0A6M8NNB7</accession>
<dbReference type="PANTHER" id="PTHR30024:SF47">
    <property type="entry name" value="TAURINE-BINDING PERIPLASMIC PROTEIN"/>
    <property type="match status" value="1"/>
</dbReference>
<dbReference type="SUPFAM" id="SSF53850">
    <property type="entry name" value="Periplasmic binding protein-like II"/>
    <property type="match status" value="1"/>
</dbReference>
<keyword evidence="5" id="KW-1185">Reference proteome</keyword>
<comment type="subcellular location">
    <subcellularLocation>
        <location evidence="1">Periplasm</location>
    </subcellularLocation>
</comment>
<evidence type="ECO:0000256" key="2">
    <source>
        <dbReference type="ARBA" id="ARBA00010742"/>
    </source>
</evidence>
<dbReference type="EMBL" id="NXII01000024">
    <property type="protein sequence ID" value="RXI37635.1"/>
    <property type="molecule type" value="Genomic_DNA"/>
</dbReference>
<dbReference type="Gene3D" id="3.40.190.10">
    <property type="entry name" value="Periplasmic binding protein-like II"/>
    <property type="match status" value="1"/>
</dbReference>
<protein>
    <submittedName>
        <fullName evidence="4">Uncharacterized protein</fullName>
    </submittedName>
</protein>
<keyword evidence="3" id="KW-0732">Signal</keyword>